<dbReference type="Pfam" id="PF13561">
    <property type="entry name" value="adh_short_C2"/>
    <property type="match status" value="1"/>
</dbReference>
<accession>A0ABN3NRS6</accession>
<evidence type="ECO:0000313" key="3">
    <source>
        <dbReference type="Proteomes" id="UP001499978"/>
    </source>
</evidence>
<dbReference type="SUPFAM" id="SSF51735">
    <property type="entry name" value="NAD(P)-binding Rossmann-fold domains"/>
    <property type="match status" value="1"/>
</dbReference>
<dbReference type="PRINTS" id="PR00081">
    <property type="entry name" value="GDHRDH"/>
</dbReference>
<dbReference type="PANTHER" id="PTHR42760">
    <property type="entry name" value="SHORT-CHAIN DEHYDROGENASES/REDUCTASES FAMILY MEMBER"/>
    <property type="match status" value="1"/>
</dbReference>
<proteinExistence type="inferred from homology"/>
<protein>
    <submittedName>
        <fullName evidence="2">Uncharacterized protein</fullName>
    </submittedName>
</protein>
<dbReference type="Proteomes" id="UP001499978">
    <property type="component" value="Unassembled WGS sequence"/>
</dbReference>
<dbReference type="InterPro" id="IPR002347">
    <property type="entry name" value="SDR_fam"/>
</dbReference>
<dbReference type="PANTHER" id="PTHR42760:SF40">
    <property type="entry name" value="3-OXOACYL-[ACYL-CARRIER-PROTEIN] REDUCTASE, CHLOROPLASTIC"/>
    <property type="match status" value="1"/>
</dbReference>
<dbReference type="Gene3D" id="3.40.50.720">
    <property type="entry name" value="NAD(P)-binding Rossmann-like Domain"/>
    <property type="match status" value="1"/>
</dbReference>
<dbReference type="EMBL" id="BAAARY010000018">
    <property type="protein sequence ID" value="GAA2529778.1"/>
    <property type="molecule type" value="Genomic_DNA"/>
</dbReference>
<organism evidence="2 3">
    <name type="scientific">Pilimelia columellifera subsp. columellifera</name>
    <dbReference type="NCBI Taxonomy" id="706583"/>
    <lineage>
        <taxon>Bacteria</taxon>
        <taxon>Bacillati</taxon>
        <taxon>Actinomycetota</taxon>
        <taxon>Actinomycetes</taxon>
        <taxon>Micromonosporales</taxon>
        <taxon>Micromonosporaceae</taxon>
        <taxon>Pilimelia</taxon>
    </lineage>
</organism>
<dbReference type="PRINTS" id="PR00080">
    <property type="entry name" value="SDRFAMILY"/>
</dbReference>
<comment type="similarity">
    <text evidence="1">Belongs to the short-chain dehydrogenases/reductases (SDR) family.</text>
</comment>
<comment type="caution">
    <text evidence="2">The sequence shown here is derived from an EMBL/GenBank/DDBJ whole genome shotgun (WGS) entry which is preliminary data.</text>
</comment>
<evidence type="ECO:0000256" key="1">
    <source>
        <dbReference type="ARBA" id="ARBA00006484"/>
    </source>
</evidence>
<name>A0ABN3NRS6_9ACTN</name>
<sequence length="187" mass="19219">MNDSDAARAATDQVAGALGSPLGPVSNAGVVRDNVLFLISPADWDLVLGLNLRKTFLMTRAVVDHTAKTGSGRVVNLPSIAALGHANYSAAKTGVEGLTKALVLKLGPLNITVNAVAPGYITTEMTAALAARAWQTVAEHQARAAAGIAVRRVGQPEEIDEVVAFLTSDRASFVSGQVVHVAGGPVC</sequence>
<gene>
    <name evidence="2" type="ORF">GCM10010201_31300</name>
</gene>
<reference evidence="2 3" key="1">
    <citation type="journal article" date="2019" name="Int. J. Syst. Evol. Microbiol.">
        <title>The Global Catalogue of Microorganisms (GCM) 10K type strain sequencing project: providing services to taxonomists for standard genome sequencing and annotation.</title>
        <authorList>
            <consortium name="The Broad Institute Genomics Platform"/>
            <consortium name="The Broad Institute Genome Sequencing Center for Infectious Disease"/>
            <person name="Wu L."/>
            <person name="Ma J."/>
        </authorList>
    </citation>
    <scope>NUCLEOTIDE SEQUENCE [LARGE SCALE GENOMIC DNA]</scope>
    <source>
        <strain evidence="2 3">JCM 3367</strain>
    </source>
</reference>
<dbReference type="InterPro" id="IPR036291">
    <property type="entry name" value="NAD(P)-bd_dom_sf"/>
</dbReference>
<keyword evidence="3" id="KW-1185">Reference proteome</keyword>
<evidence type="ECO:0000313" key="2">
    <source>
        <dbReference type="EMBL" id="GAA2529778.1"/>
    </source>
</evidence>